<reference evidence="9 10" key="1">
    <citation type="submission" date="2024-04" db="EMBL/GenBank/DDBJ databases">
        <authorList>
            <person name="Fracassetti M."/>
        </authorList>
    </citation>
    <scope>NUCLEOTIDE SEQUENCE [LARGE SCALE GENOMIC DNA]</scope>
</reference>
<feature type="region of interest" description="Disordered" evidence="7">
    <location>
        <begin position="459"/>
        <end position="483"/>
    </location>
</feature>
<name>A0AAV2G8G3_9ROSI</name>
<feature type="region of interest" description="Disordered" evidence="7">
    <location>
        <begin position="315"/>
        <end position="337"/>
    </location>
</feature>
<dbReference type="GO" id="GO:0016887">
    <property type="term" value="F:ATP hydrolysis activity"/>
    <property type="evidence" value="ECO:0007669"/>
    <property type="project" value="InterPro"/>
</dbReference>
<dbReference type="InterPro" id="IPR027417">
    <property type="entry name" value="P-loop_NTPase"/>
</dbReference>
<dbReference type="InterPro" id="IPR058017">
    <property type="entry name" value="At3g28540-like_C"/>
</dbReference>
<keyword evidence="6" id="KW-0547">Nucleotide-binding</keyword>
<evidence type="ECO:0000256" key="3">
    <source>
        <dbReference type="ARBA" id="ARBA00022801"/>
    </source>
</evidence>
<dbReference type="Gene3D" id="3.40.50.300">
    <property type="entry name" value="P-loop containing nucleotide triphosphate hydrolases"/>
    <property type="match status" value="1"/>
</dbReference>
<evidence type="ECO:0000313" key="9">
    <source>
        <dbReference type="EMBL" id="CAL1406138.1"/>
    </source>
</evidence>
<protein>
    <recommendedName>
        <fullName evidence="8">AAA+ ATPase domain-containing protein</fullName>
    </recommendedName>
</protein>
<keyword evidence="3" id="KW-0378">Hydrolase</keyword>
<dbReference type="InterPro" id="IPR003593">
    <property type="entry name" value="AAA+_ATPase"/>
</dbReference>
<keyword evidence="4" id="KW-0460">Magnesium</keyword>
<organism evidence="9 10">
    <name type="scientific">Linum trigynum</name>
    <dbReference type="NCBI Taxonomy" id="586398"/>
    <lineage>
        <taxon>Eukaryota</taxon>
        <taxon>Viridiplantae</taxon>
        <taxon>Streptophyta</taxon>
        <taxon>Embryophyta</taxon>
        <taxon>Tracheophyta</taxon>
        <taxon>Spermatophyta</taxon>
        <taxon>Magnoliopsida</taxon>
        <taxon>eudicotyledons</taxon>
        <taxon>Gunneridae</taxon>
        <taxon>Pentapetalae</taxon>
        <taxon>rosids</taxon>
        <taxon>fabids</taxon>
        <taxon>Malpighiales</taxon>
        <taxon>Linaceae</taxon>
        <taxon>Linum</taxon>
    </lineage>
</organism>
<sequence length="483" mass="55232">MAASILEAVKQMPSTSTLLTAYASFSTTSMLFRNVYREIVPERLESYLVDKFNSFFYSPKPSPERDTFIIDDDWDDLDRNDLLFAARAYLSTKIGPKNKRIRVGKFPHQKKVSIALAEGETVLDEFDGIEITWKLAPDEEEGEDDNNNNNNCDGMNYFEIHFEKRHREKVLEGYLGHILDLYEKLSHKEKSLKLYTRPNTSWRAMDLRHPTTFDTVAMDLEMKQRIMDDLDRFVARKEFYKRVGKAWKRGYLLYGPPGTGKSSLVAAMANYLNFDIYVLELCEISGDYDLRMALMGIDNKSITVVEDIDCNSEVRSRSKDKDDSSDDDDDDRHSNRRSPRFTLSTLLNCIDGLWSSRAEERIVVFTTNHKEVLDPALLRPGRMDMQIHLSFCKPQAFRTLASNYLGVKGEHPLFPEIDELLEGLEVTPAAVAEELMRDEDGDVVLKQVVEFLRAKKAEIETRKEDNKSDGGDGDGSASSDVSN</sequence>
<evidence type="ECO:0000256" key="6">
    <source>
        <dbReference type="RuleBase" id="RU003651"/>
    </source>
</evidence>
<dbReference type="GO" id="GO:0006950">
    <property type="term" value="P:response to stress"/>
    <property type="evidence" value="ECO:0007669"/>
    <property type="project" value="UniProtKB-ARBA"/>
</dbReference>
<dbReference type="SUPFAM" id="SSF52540">
    <property type="entry name" value="P-loop containing nucleoside triphosphate hydrolases"/>
    <property type="match status" value="1"/>
</dbReference>
<keyword evidence="10" id="KW-1185">Reference proteome</keyword>
<dbReference type="InterPro" id="IPR003959">
    <property type="entry name" value="ATPase_AAA_core"/>
</dbReference>
<evidence type="ECO:0000313" key="10">
    <source>
        <dbReference type="Proteomes" id="UP001497516"/>
    </source>
</evidence>
<dbReference type="InterPro" id="IPR050747">
    <property type="entry name" value="Mitochondrial_chaperone_BCS1"/>
</dbReference>
<dbReference type="Pfam" id="PF25568">
    <property type="entry name" value="AAA_lid_At3g28540"/>
    <property type="match status" value="1"/>
</dbReference>
<dbReference type="InterPro" id="IPR025753">
    <property type="entry name" value="AAA_N_dom"/>
</dbReference>
<dbReference type="PANTHER" id="PTHR23070">
    <property type="entry name" value="BCS1 AAA-TYPE ATPASE"/>
    <property type="match status" value="1"/>
</dbReference>
<dbReference type="GO" id="GO:0005524">
    <property type="term" value="F:ATP binding"/>
    <property type="evidence" value="ECO:0007669"/>
    <property type="project" value="UniProtKB-KW"/>
</dbReference>
<accession>A0AAV2G8G3</accession>
<dbReference type="Pfam" id="PF14363">
    <property type="entry name" value="AAA_assoc"/>
    <property type="match status" value="1"/>
</dbReference>
<dbReference type="Pfam" id="PF00004">
    <property type="entry name" value="AAA"/>
    <property type="match status" value="1"/>
</dbReference>
<comment type="catalytic activity">
    <reaction evidence="5">
        <text>ATP + H2O = ADP + phosphate + H(+)</text>
        <dbReference type="Rhea" id="RHEA:13065"/>
        <dbReference type="ChEBI" id="CHEBI:15377"/>
        <dbReference type="ChEBI" id="CHEBI:15378"/>
        <dbReference type="ChEBI" id="CHEBI:30616"/>
        <dbReference type="ChEBI" id="CHEBI:43474"/>
        <dbReference type="ChEBI" id="CHEBI:456216"/>
    </reaction>
</comment>
<evidence type="ECO:0000256" key="5">
    <source>
        <dbReference type="ARBA" id="ARBA00049360"/>
    </source>
</evidence>
<proteinExistence type="inferred from homology"/>
<feature type="domain" description="AAA+ ATPase" evidence="8">
    <location>
        <begin position="247"/>
        <end position="393"/>
    </location>
</feature>
<evidence type="ECO:0000256" key="1">
    <source>
        <dbReference type="ARBA" id="ARBA00001946"/>
    </source>
</evidence>
<dbReference type="Gene3D" id="6.10.280.40">
    <property type="match status" value="1"/>
</dbReference>
<feature type="compositionally biased region" description="Basic and acidic residues" evidence="7">
    <location>
        <begin position="459"/>
        <end position="470"/>
    </location>
</feature>
<dbReference type="InterPro" id="IPR003960">
    <property type="entry name" value="ATPase_AAA_CS"/>
</dbReference>
<gene>
    <name evidence="9" type="ORF">LTRI10_LOCUS45885</name>
</gene>
<keyword evidence="6" id="KW-0067">ATP-binding</keyword>
<comment type="similarity">
    <text evidence="2">Belongs to the AAA ATPase family. BCS1 subfamily.</text>
</comment>
<dbReference type="EMBL" id="OZ034821">
    <property type="protein sequence ID" value="CAL1406138.1"/>
    <property type="molecule type" value="Genomic_DNA"/>
</dbReference>
<dbReference type="Proteomes" id="UP001497516">
    <property type="component" value="Chromosome 8"/>
</dbReference>
<evidence type="ECO:0000256" key="4">
    <source>
        <dbReference type="ARBA" id="ARBA00022842"/>
    </source>
</evidence>
<dbReference type="PROSITE" id="PS00674">
    <property type="entry name" value="AAA"/>
    <property type="match status" value="1"/>
</dbReference>
<evidence type="ECO:0000256" key="2">
    <source>
        <dbReference type="ARBA" id="ARBA00007448"/>
    </source>
</evidence>
<dbReference type="AlphaFoldDB" id="A0AAV2G8G3"/>
<comment type="cofactor">
    <cofactor evidence="1">
        <name>Mg(2+)</name>
        <dbReference type="ChEBI" id="CHEBI:18420"/>
    </cofactor>
</comment>
<dbReference type="SMART" id="SM00382">
    <property type="entry name" value="AAA"/>
    <property type="match status" value="1"/>
</dbReference>
<evidence type="ECO:0000256" key="7">
    <source>
        <dbReference type="SAM" id="MobiDB-lite"/>
    </source>
</evidence>
<evidence type="ECO:0000259" key="8">
    <source>
        <dbReference type="SMART" id="SM00382"/>
    </source>
</evidence>